<dbReference type="eggNOG" id="COG0739">
    <property type="taxonomic scope" value="Bacteria"/>
</dbReference>
<dbReference type="Gene3D" id="2.70.70.10">
    <property type="entry name" value="Glucose Permease (Domain IIA)"/>
    <property type="match status" value="1"/>
</dbReference>
<keyword evidence="4" id="KW-1185">Reference proteome</keyword>
<evidence type="ECO:0000256" key="1">
    <source>
        <dbReference type="SAM" id="SignalP"/>
    </source>
</evidence>
<feature type="chain" id="PRO_5003326045" evidence="1">
    <location>
        <begin position="25"/>
        <end position="153"/>
    </location>
</feature>
<dbReference type="PANTHER" id="PTHR21666:SF270">
    <property type="entry name" value="MUREIN HYDROLASE ACTIVATOR ENVC"/>
    <property type="match status" value="1"/>
</dbReference>
<accession>F5RNP3</accession>
<comment type="caution">
    <text evidence="3">The sequence shown here is derived from an EMBL/GenBank/DDBJ whole genome shotgun (WGS) entry which is preliminary data.</text>
</comment>
<keyword evidence="1" id="KW-0732">Signal</keyword>
<dbReference type="EMBL" id="AFHQ01000043">
    <property type="protein sequence ID" value="EGK58654.1"/>
    <property type="molecule type" value="Genomic_DNA"/>
</dbReference>
<dbReference type="EC" id="3.4.24.-" evidence="3"/>
<dbReference type="Pfam" id="PF01551">
    <property type="entry name" value="Peptidase_M23"/>
    <property type="match status" value="1"/>
</dbReference>
<dbReference type="GO" id="GO:0004222">
    <property type="term" value="F:metalloendopeptidase activity"/>
    <property type="evidence" value="ECO:0007669"/>
    <property type="project" value="TreeGrafter"/>
</dbReference>
<reference evidence="3 4" key="1">
    <citation type="submission" date="2011-04" db="EMBL/GenBank/DDBJ databases">
        <authorList>
            <person name="Muzny D."/>
            <person name="Qin X."/>
            <person name="Deng J."/>
            <person name="Jiang H."/>
            <person name="Liu Y."/>
            <person name="Qu J."/>
            <person name="Song X.-Z."/>
            <person name="Zhang L."/>
            <person name="Thornton R."/>
            <person name="Coyle M."/>
            <person name="Francisco L."/>
            <person name="Jackson L."/>
            <person name="Javaid M."/>
            <person name="Korchina V."/>
            <person name="Kovar C."/>
            <person name="Mata R."/>
            <person name="Mathew T."/>
            <person name="Ngo R."/>
            <person name="Nguyen L."/>
            <person name="Nguyen N."/>
            <person name="Okwuonu G."/>
            <person name="Ongeri F."/>
            <person name="Pham C."/>
            <person name="Simmons D."/>
            <person name="Wilczek-Boney K."/>
            <person name="Hale W."/>
            <person name="Jakkamsetti A."/>
            <person name="Pham P."/>
            <person name="Ruth R."/>
            <person name="San Lucas F."/>
            <person name="Warren J."/>
            <person name="Zhang J."/>
            <person name="Zhao Z."/>
            <person name="Zhou C."/>
            <person name="Zhu D."/>
            <person name="Lee S."/>
            <person name="Bess C."/>
            <person name="Blankenburg K."/>
            <person name="Forbes L."/>
            <person name="Fu Q."/>
            <person name="Gubbala S."/>
            <person name="Hirani K."/>
            <person name="Jayaseelan J.C."/>
            <person name="Lara F."/>
            <person name="Munidasa M."/>
            <person name="Palculict T."/>
            <person name="Patil S."/>
            <person name="Pu L.-L."/>
            <person name="Saada N."/>
            <person name="Tang L."/>
            <person name="Weissenberger G."/>
            <person name="Zhu Y."/>
            <person name="Hemphill L."/>
            <person name="Shang Y."/>
            <person name="Youmans B."/>
            <person name="Ayvaz T."/>
            <person name="Ross M."/>
            <person name="Santibanez J."/>
            <person name="Aqrawi P."/>
            <person name="Gross S."/>
            <person name="Joshi V."/>
            <person name="Fowler G."/>
            <person name="Nazareth L."/>
            <person name="Reid J."/>
            <person name="Worley K."/>
            <person name="Petrosino J."/>
            <person name="Highlander S."/>
            <person name="Gibbs R."/>
        </authorList>
    </citation>
    <scope>NUCLEOTIDE SEQUENCE [LARGE SCALE GENOMIC DNA]</scope>
    <source>
        <strain evidence="3 4">DSM 2778</strain>
    </source>
</reference>
<evidence type="ECO:0000313" key="4">
    <source>
        <dbReference type="Proteomes" id="UP000004067"/>
    </source>
</evidence>
<feature type="signal peptide" evidence="1">
    <location>
        <begin position="1"/>
        <end position="24"/>
    </location>
</feature>
<evidence type="ECO:0000313" key="3">
    <source>
        <dbReference type="EMBL" id="EGK58654.1"/>
    </source>
</evidence>
<proteinExistence type="predicted"/>
<evidence type="ECO:0000259" key="2">
    <source>
        <dbReference type="Pfam" id="PF01551"/>
    </source>
</evidence>
<dbReference type="SUPFAM" id="SSF51261">
    <property type="entry name" value="Duplicated hybrid motif"/>
    <property type="match status" value="1"/>
</dbReference>
<dbReference type="Proteomes" id="UP000004067">
    <property type="component" value="Unassembled WGS sequence"/>
</dbReference>
<dbReference type="AlphaFoldDB" id="F5RNP3"/>
<protein>
    <submittedName>
        <fullName evidence="3">M23/M37 peptidase domain protein</fullName>
        <ecNumber evidence="3">3.4.24.-</ecNumber>
    </submittedName>
</protein>
<gene>
    <name evidence="3" type="ORF">HMPREF9081_1879</name>
</gene>
<dbReference type="InterPro" id="IPR050570">
    <property type="entry name" value="Cell_wall_metabolism_enzyme"/>
</dbReference>
<dbReference type="RefSeq" id="WP_006306888.1">
    <property type="nucleotide sequence ID" value="NZ_GL892076.1"/>
</dbReference>
<keyword evidence="3" id="KW-0378">Hydrolase</keyword>
<feature type="domain" description="M23ase beta-sheet core" evidence="2">
    <location>
        <begin position="46"/>
        <end position="134"/>
    </location>
</feature>
<organism evidence="3 4">
    <name type="scientific">Centipeda periodontii DSM 2778</name>
    <dbReference type="NCBI Taxonomy" id="888060"/>
    <lineage>
        <taxon>Bacteria</taxon>
        <taxon>Bacillati</taxon>
        <taxon>Bacillota</taxon>
        <taxon>Negativicutes</taxon>
        <taxon>Selenomonadales</taxon>
        <taxon>Selenomonadaceae</taxon>
        <taxon>Centipeda</taxon>
    </lineage>
</organism>
<dbReference type="InterPro" id="IPR016047">
    <property type="entry name" value="M23ase_b-sheet_dom"/>
</dbReference>
<sequence>MNKKVFSAGAVLFLLLLFPFCVHAADLPVTSAFGWRYHPISGEWSFHAGVDLGYAAGTPIPALFDGVVVQSGDYTDGYGNQVLLYHPAYDTYTRYAHMSDVYVTVDQYIPQGTAIGLVGATGYVTGAHLHLEYIVRDVEGGYVYADPLVLWQY</sequence>
<dbReference type="InterPro" id="IPR011055">
    <property type="entry name" value="Dup_hybrid_motif"/>
</dbReference>
<name>F5RNP3_9FIRM</name>
<dbReference type="CDD" id="cd12797">
    <property type="entry name" value="M23_peptidase"/>
    <property type="match status" value="1"/>
</dbReference>
<dbReference type="HOGENOM" id="CLU_1730127_0_0_9"/>
<dbReference type="PANTHER" id="PTHR21666">
    <property type="entry name" value="PEPTIDASE-RELATED"/>
    <property type="match status" value="1"/>
</dbReference>
<dbReference type="OrthoDB" id="9809488at2"/>
<dbReference type="STRING" id="888060.HMPREF9081_1879"/>